<comment type="caution">
    <text evidence="1">The sequence shown here is derived from an EMBL/GenBank/DDBJ whole genome shotgun (WGS) entry which is preliminary data.</text>
</comment>
<evidence type="ECO:0000313" key="2">
    <source>
        <dbReference type="Proteomes" id="UP001221898"/>
    </source>
</evidence>
<protein>
    <submittedName>
        <fullName evidence="1">Uncharacterized protein</fullName>
    </submittedName>
</protein>
<proteinExistence type="predicted"/>
<dbReference type="Proteomes" id="UP001221898">
    <property type="component" value="Unassembled WGS sequence"/>
</dbReference>
<evidence type="ECO:0000313" key="1">
    <source>
        <dbReference type="EMBL" id="KAJ8412820.1"/>
    </source>
</evidence>
<name>A0AAD7T1R9_9TELE</name>
<dbReference type="EMBL" id="JAINUG010000018">
    <property type="protein sequence ID" value="KAJ8412820.1"/>
    <property type="molecule type" value="Genomic_DNA"/>
</dbReference>
<reference evidence="1" key="1">
    <citation type="journal article" date="2023" name="Science">
        <title>Genome structures resolve the early diversification of teleost fishes.</title>
        <authorList>
            <person name="Parey E."/>
            <person name="Louis A."/>
            <person name="Montfort J."/>
            <person name="Bouchez O."/>
            <person name="Roques C."/>
            <person name="Iampietro C."/>
            <person name="Lluch J."/>
            <person name="Castinel A."/>
            <person name="Donnadieu C."/>
            <person name="Desvignes T."/>
            <person name="Floi Bucao C."/>
            <person name="Jouanno E."/>
            <person name="Wen M."/>
            <person name="Mejri S."/>
            <person name="Dirks R."/>
            <person name="Jansen H."/>
            <person name="Henkel C."/>
            <person name="Chen W.J."/>
            <person name="Zahm M."/>
            <person name="Cabau C."/>
            <person name="Klopp C."/>
            <person name="Thompson A.W."/>
            <person name="Robinson-Rechavi M."/>
            <person name="Braasch I."/>
            <person name="Lecointre G."/>
            <person name="Bobe J."/>
            <person name="Postlethwait J.H."/>
            <person name="Berthelot C."/>
            <person name="Roest Crollius H."/>
            <person name="Guiguen Y."/>
        </authorList>
    </citation>
    <scope>NUCLEOTIDE SEQUENCE</scope>
    <source>
        <strain evidence="1">NC1722</strain>
    </source>
</reference>
<dbReference type="AlphaFoldDB" id="A0AAD7T1R9"/>
<organism evidence="1 2">
    <name type="scientific">Aldrovandia affinis</name>
    <dbReference type="NCBI Taxonomy" id="143900"/>
    <lineage>
        <taxon>Eukaryota</taxon>
        <taxon>Metazoa</taxon>
        <taxon>Chordata</taxon>
        <taxon>Craniata</taxon>
        <taxon>Vertebrata</taxon>
        <taxon>Euteleostomi</taxon>
        <taxon>Actinopterygii</taxon>
        <taxon>Neopterygii</taxon>
        <taxon>Teleostei</taxon>
        <taxon>Notacanthiformes</taxon>
        <taxon>Halosauridae</taxon>
        <taxon>Aldrovandia</taxon>
    </lineage>
</organism>
<sequence>MIQQKQIDTLVTSTGICGTALAWIESYLSGRSFQVAWADTQVSTRIAACLGDIQSWMDSHHLKLNPGDTLVTSSPCVKNLGVVMDNRLSLSMNIAEAGQ</sequence>
<keyword evidence="2" id="KW-1185">Reference proteome</keyword>
<accession>A0AAD7T1R9</accession>
<gene>
    <name evidence="1" type="ORF">AAFF_G00117720</name>
</gene>